<name>A0A9N9MP40_9CUCU</name>
<sequence>MDCGDTRTSSSISISHNSSAHHLENKFAKMKEVIFSIEKYIDTRAEDEAIKINQHLLALSLSLDLNIFDPNSYIASKFFISIYNIMNALEPRSLTSWYCVDVLLNACKNASARRALMETYQFLPCLARIVGDQHTMDKNLRLLRLILCITCGIKIRWHVPHMTHLMLILCKWIERKESEISSLALGILVNLCYKNVHSVYILQRNVDLKKFIRMCLALKGPMIEVYVSQISIVLEHISGETPAFMFPSLIENTFTAVVEASRKKDSIVLKQIIEFFMEFVKNNNYNMTSFNNKESIENIMNLIDTKNSNFQDPECLAVILEFINFLIEIKVPQMASLYSEIISLALRWIQESTVSVKALTVLKTIAVNMDKKDEKLLESLVGSLKVFLLILHSFKEDKTILSNTEYIKRLAALLQLLTVLVPVKSKSISNKIATELNEEMFTNILFPVQSDNNIQRLGETTSSTDGINLYIYTLALIAKLAECSNSWLVFQNKILDNPQIHLIMAQAICGSPSEVKKIALELSHSCSDGVASAVANLLSNNTGKEPNGAVFASQTPDMSFSLFPVCQQERLETIMDNFERHLANNTVGNIATSEVMELYTYKFSYLSQAERAALSSLEAATKHCTQLQHGNSQLTYEVRNLQQLEMYNTQKLEELSKKNDAVTTDLKQVQNKLGAEKGKYAAMKLEFDKNMKDLEEKESALNELKEKHVKLQHLFSRVQENCKKHELKEVKHEKIIKDCQERINDYTNQIEEFKKRVEQQQIALEETRTALQAKSAILDSITRMANSSNCC</sequence>
<dbReference type="Proteomes" id="UP001152799">
    <property type="component" value="Chromosome 3"/>
</dbReference>
<organism evidence="2 3">
    <name type="scientific">Ceutorhynchus assimilis</name>
    <name type="common">cabbage seed weevil</name>
    <dbReference type="NCBI Taxonomy" id="467358"/>
    <lineage>
        <taxon>Eukaryota</taxon>
        <taxon>Metazoa</taxon>
        <taxon>Ecdysozoa</taxon>
        <taxon>Arthropoda</taxon>
        <taxon>Hexapoda</taxon>
        <taxon>Insecta</taxon>
        <taxon>Pterygota</taxon>
        <taxon>Neoptera</taxon>
        <taxon>Endopterygota</taxon>
        <taxon>Coleoptera</taxon>
        <taxon>Polyphaga</taxon>
        <taxon>Cucujiformia</taxon>
        <taxon>Curculionidae</taxon>
        <taxon>Ceutorhynchinae</taxon>
        <taxon>Ceutorhynchus</taxon>
    </lineage>
</organism>
<evidence type="ECO:0000256" key="1">
    <source>
        <dbReference type="SAM" id="Coils"/>
    </source>
</evidence>
<keyword evidence="1" id="KW-0175">Coiled coil</keyword>
<keyword evidence="3" id="KW-1185">Reference proteome</keyword>
<proteinExistence type="predicted"/>
<reference evidence="2" key="1">
    <citation type="submission" date="2022-01" db="EMBL/GenBank/DDBJ databases">
        <authorList>
            <person name="King R."/>
        </authorList>
    </citation>
    <scope>NUCLEOTIDE SEQUENCE</scope>
</reference>
<dbReference type="OrthoDB" id="73401at2759"/>
<evidence type="ECO:0000313" key="3">
    <source>
        <dbReference type="Proteomes" id="UP001152799"/>
    </source>
</evidence>
<gene>
    <name evidence="2" type="ORF">CEUTPL_LOCUS6805</name>
</gene>
<evidence type="ECO:0008006" key="4">
    <source>
        <dbReference type="Google" id="ProtNLM"/>
    </source>
</evidence>
<dbReference type="AlphaFoldDB" id="A0A9N9MP40"/>
<dbReference type="EMBL" id="OU892279">
    <property type="protein sequence ID" value="CAG9766217.1"/>
    <property type="molecule type" value="Genomic_DNA"/>
</dbReference>
<protein>
    <recommendedName>
        <fullName evidence="4">Protein CIP2A</fullName>
    </recommendedName>
</protein>
<dbReference type="PANTHER" id="PTHR23161">
    <property type="entry name" value="PROTEIN CIP2A"/>
    <property type="match status" value="1"/>
</dbReference>
<dbReference type="PANTHER" id="PTHR23161:SF2">
    <property type="entry name" value="PROTEIN CIP2A"/>
    <property type="match status" value="1"/>
</dbReference>
<dbReference type="InterPro" id="IPR042510">
    <property type="entry name" value="CIP2A"/>
</dbReference>
<dbReference type="InterPro" id="IPR016024">
    <property type="entry name" value="ARM-type_fold"/>
</dbReference>
<feature type="coiled-coil region" evidence="1">
    <location>
        <begin position="652"/>
        <end position="774"/>
    </location>
</feature>
<dbReference type="SUPFAM" id="SSF48371">
    <property type="entry name" value="ARM repeat"/>
    <property type="match status" value="1"/>
</dbReference>
<evidence type="ECO:0000313" key="2">
    <source>
        <dbReference type="EMBL" id="CAG9766217.1"/>
    </source>
</evidence>
<accession>A0A9N9MP40</accession>